<dbReference type="InterPro" id="IPR011030">
    <property type="entry name" value="Lipovitellin_superhlx_dom"/>
</dbReference>
<feature type="domain" description="VWFD" evidence="12">
    <location>
        <begin position="3192"/>
        <end position="3381"/>
    </location>
</feature>
<dbReference type="Pfam" id="PF09172">
    <property type="entry name" value="Vit_open_b-sht"/>
    <property type="match status" value="2"/>
</dbReference>
<proteinExistence type="predicted"/>
<evidence type="ECO:0000256" key="4">
    <source>
        <dbReference type="ARBA" id="ARBA00022761"/>
    </source>
</evidence>
<dbReference type="SUPFAM" id="SSF48431">
    <property type="entry name" value="Lipovitellin-phosvitin complex, superhelical domain"/>
    <property type="match status" value="2"/>
</dbReference>
<reference evidence="14" key="1">
    <citation type="submission" date="2025-08" db="UniProtKB">
        <authorList>
            <consortium name="RefSeq"/>
        </authorList>
    </citation>
    <scope>IDENTIFICATION</scope>
</reference>
<dbReference type="InterPro" id="IPR015255">
    <property type="entry name" value="Vitellinogen_open_b-sht"/>
</dbReference>
<evidence type="ECO:0000313" key="14">
    <source>
        <dbReference type="RefSeq" id="XP_025073621.1"/>
    </source>
</evidence>
<feature type="region of interest" description="Disordered" evidence="9">
    <location>
        <begin position="1607"/>
        <end position="1655"/>
    </location>
</feature>
<dbReference type="InterPro" id="IPR001846">
    <property type="entry name" value="VWF_type-D"/>
</dbReference>
<dbReference type="GO" id="GO:0045735">
    <property type="term" value="F:nutrient reservoir activity"/>
    <property type="evidence" value="ECO:0007669"/>
    <property type="project" value="UniProtKB-KW"/>
</dbReference>
<keyword evidence="3 10" id="KW-0732">Signal</keyword>
<feature type="compositionally biased region" description="Low complexity" evidence="9">
    <location>
        <begin position="353"/>
        <end position="367"/>
    </location>
</feature>
<feature type="compositionally biased region" description="Basic and acidic residues" evidence="9">
    <location>
        <begin position="2147"/>
        <end position="2161"/>
    </location>
</feature>
<dbReference type="SUPFAM" id="SSF56968">
    <property type="entry name" value="Lipovitellin-phosvitin complex, beta-sheet shell regions"/>
    <property type="match status" value="4"/>
</dbReference>
<feature type="signal peptide" evidence="10">
    <location>
        <begin position="1"/>
        <end position="16"/>
    </location>
</feature>
<dbReference type="PROSITE" id="PS51233">
    <property type="entry name" value="VWFD"/>
    <property type="match status" value="2"/>
</dbReference>
<dbReference type="Gene3D" id="1.25.10.20">
    <property type="entry name" value="Vitellinogen, superhelical"/>
    <property type="match status" value="2"/>
</dbReference>
<feature type="chain" id="PRO_5035446647" evidence="10">
    <location>
        <begin position="17"/>
        <end position="3424"/>
    </location>
</feature>
<keyword evidence="6" id="KW-0325">Glycoprotein</keyword>
<dbReference type="SMART" id="SM00638">
    <property type="entry name" value="LPD_N"/>
    <property type="match status" value="2"/>
</dbReference>
<dbReference type="SMART" id="SM01169">
    <property type="entry name" value="DUF1943"/>
    <property type="match status" value="2"/>
</dbReference>
<evidence type="ECO:0000256" key="1">
    <source>
        <dbReference type="ARBA" id="ARBA00004613"/>
    </source>
</evidence>
<comment type="subcellular location">
    <subcellularLocation>
        <location evidence="1">Secreted</location>
    </subcellularLocation>
</comment>
<feature type="domain" description="VWFD" evidence="12">
    <location>
        <begin position="1405"/>
        <end position="1597"/>
    </location>
</feature>
<evidence type="ECO:0000259" key="11">
    <source>
        <dbReference type="PROSITE" id="PS51211"/>
    </source>
</evidence>
<dbReference type="GO" id="GO:0005576">
    <property type="term" value="C:extracellular region"/>
    <property type="evidence" value="ECO:0007669"/>
    <property type="project" value="UniProtKB-SubCell"/>
</dbReference>
<dbReference type="Pfam" id="PF00094">
    <property type="entry name" value="VWD"/>
    <property type="match status" value="2"/>
</dbReference>
<evidence type="ECO:0000256" key="10">
    <source>
        <dbReference type="SAM" id="SignalP"/>
    </source>
</evidence>
<keyword evidence="2" id="KW-0964">Secreted</keyword>
<dbReference type="Gene3D" id="2.20.80.10">
    <property type="entry name" value="Lipovitellin-phosvitin complex, chain A, domain 4"/>
    <property type="match status" value="1"/>
</dbReference>
<evidence type="ECO:0000256" key="3">
    <source>
        <dbReference type="ARBA" id="ARBA00022729"/>
    </source>
</evidence>
<dbReference type="CTD" id="36421"/>
<dbReference type="Pfam" id="PF01347">
    <property type="entry name" value="Vitellogenin_N"/>
    <property type="match status" value="2"/>
</dbReference>
<sequence>MWLPFTLLILAGVAAAKPDHDCAWNSQTEYRYLVYSRTVAAIGQIKGQYTGLQVRGTLVVQAPSTNTLRARLENPQYANLHAPLRNGPESEIRDEVLQYRDLPMSGKPFEIKLKHGLIQNVLMDNDVPIWEVNMIKAIISQLQVDTKGENLIDSKGTQIPDESQPFGTFKVMEDSVGGKCEVLYDVSPLPDNIGLMRPDKVPMPEERGDDGHFYEVKKTKNYKKCQQRQVYIYGLNDPTKVSQLDRQDDVVSELSSSEVVISGHLREYTIQSSVTRNQIYVKPRRTEGVLGTVHCIMKLTLAKKSPITTELRLSDNLMSTGNLVYTFNSPFYDFGNRRPFVDKRHRRIQKVISSQSSSSESSSSSQSNEKDIDDTILQPLTDLRLPPNIPLLPFFVGFGGNNVQTSEEVNMESVMKIIMEISNEIQQPERIQDNQTLEKFTILKNILRTMSYKQYSELNNRIPHKKLSNKHSDTWNIYRDAVAHAGTGPALLTITDWIKNKKIENLEAAQVLAQIPKHVRTPTAEYIKTVFELIKHPVVAQQKHVSSSAIVAFAELLRNVNGGHYPKRTFGPLISEDNKDVEEIYIPYMANQLKHAISRSDSPRIQSYIVALGVTSHPKIISVLEPYLEGTQPASKFQRMLMVSSLTTLIQTQPKLVGPILYKIYMNTREAHELRCIAVHNFIKSDPPMLMLQRVAKFTNYETNEHVNSVVKTTLESLANTKRPGWEKLARKVRIALRQINPKIATTWNSMGYYRYINSWIINGFSMQTVVSEDSYLPSFVHCALNTIFDRYSQPSLEEKYAVSSVKQLLNHLQNQGTSQSSSRRTRVDKLVKTLKMQPAHLQKLEGSIFINSLIGFLFYPFDDEALDNVVKTMNEFMEKQQQIDVTYLRSYEATISLPTENGLPFSYTVDSPTLVKIHASFNKPDSKRKTGLLNALIANKVQRRIGFATLFNHKTFVVGIDTNRHMQIPIKYEIETDKRNIGVTIIPKTLQSLEDSTKDSLKDSELSLWHHSTVPFTTRQDIDDLRPLSFNKNLHHVLSSRKDKTVVQKGLLSLELEVDEGHGDVRQEKLMDLLPKLLNPWEEMSLNHYMKLNMKVVPQQWDSQEINVNIAYDELEITGNKQDLNVETLTSSPVDNKPNSEDRRQQIMRSLSRDLTTGNAYVLDISCNVPMLENGQQVLTIGLVNSNPERMSKAYVYWNNRTPGKEEVTYEVCYLQELQQSSDTLNLMRALETTPQSHFKGNLYFGQTCQEGNQVEIIGLMQRSNELKEIIKETDVVKECQRGIEEGNQKMPACQRAVELANIEDQLDISITAPSVVRNIIDRVIEYVLDHFIPSTARTDVTHPKNSDIDHLEIKIILPSNDVMPKISVHTPKMDVTYPHPSESTPEIRKMRNEFPLAGELPNDMCTVDRNMVVTFDQVAYPVKMGYCKHVLMITNPQLDSEDGQASIPEEQKVAVLAYETRESLNTILLLGNQEIKLLKKEGHVEVLIDERPIELSEHTPYKEVQEETHKKSLEILKLADESIEVFSHKYKLRALYDGNHIQLQASNKYRNAVRGLCGNYDMQSDNDFMTPKNCVLRKSEEFAATFALTNEDDCQGPAMTNKQKAEEAVCTEMHPQPSNVINDKEAGRTSTEKQSNRGRTQENESSKSVEMNEGSNNILFRTRVFQEGNEVCFTTRPLSTCAEGTRPTQTKTKEYKVHCLTKNEESLELKRRIEQGANPDLSHKSVSKTHTFTVAYACAASDLTYEEYIKPLKTEEFSFSLSILSVYIMRLSLTFLLIIGAVVADHQNGWETENEYHFRVQSRTLTALNKLAQQFSGILINGALIVQVKSPDTLQAIISKTQYAPVHQVLSEGWDSEITDLEFRELSLSGKSFEIKLKHGVIRDVLVDRDVPTWEVNLLKSIVSQLQIDTQGENVIASRGTQVPDENQPFGSFRAMEDSVGGKCEVLYDITPLRDDVIFKQPELMPLPNLRGDGYHFDIIKTKNYTRCEQRMAYHFDIAGKANWKPGSNDGVLSRSSTSRILISGNLKRFTIQSSVTTDKILITSKIHDTYSGAVYSKVNVTLDHVQKISNIMPASDNSVSTGNLVYIYNNPFSNQRKPRRPSISRSSLAARSSESRSSNSSSEESSDDDSSSSSSSSSSNNSNSEEREYLQSKPKLDEVPENPFLPYFIGYKGKSIKESQENYSQVAVRLIGQITGEIEYIAVDILHQPFTETVERFTILNRLIRTMDTKQLAEVENMLSDTFYQDDRNRFSNKDEKDEYDKVSWNVFSSAVAHAGTGPALITIRNWITNGKLKDMRAVQAISKIPKVAQAPTTEYVKAVFELIIDEQVTKQKLLNTTAPLAFAELASNVYNNRSSIYPIYSFGRMVPKHDNALLETYIPYMATQLKEAIKDGDSRRIQTYIMALGNFGHAKVFSIFEPYLEGTLPLSKYQRMMMVISFGKLAENFPRVTRSIAYKIYINVMETYEVRCAAVYIIMKTNPPLAMLQRMAEFTNQDASKQVNAAVKSSIEALANLKQPELQDLANKARIAKTLLNPWNYSSEYSQTVIQEMIVASLNFAQREIFQIIGSNDGSWFKSVLLGEDLSYGGFNLPPTKLIYTISSLIEAIQSMKDTFKRVWGEDKNEEKVAIEEMIAQLNIKQDDLEHFEGSILMNTLFSSFFYPFDNNTIEEIMRVLKTDMISWREPGSFGSKNINYLNNYEVMLGFPTESGLPFIYTLSLANLMRINGDASHNMKPDNIEVTVAGHLLYKERIQSRIGVVTPFEHRHYIAGIDTNTQFFIPCSARVAMIEAKRFELKIHPDEIYKYGTGHIGIHHSSHPYTARHDILEFQPVILSNDTRIMHTAEPHTINVAAGDVIIVATADDFDDSKDTSFEEMQEIWNAFKFNSGGARYRNFSSIIFIRPAEVNITLHAMIINPDKLDLEPTEEAIPAITDKQTDSEERRDQFLREVSRDINSPVAYIFDLGFASESSKQVYTLATSQSNVDEKYQALFYWNIQTPEEGEVYAEVCGAGQLQVSPSNPLNFEKAIEQIPKDEFSAELRFGSCTNGERIKLKGNLTRTDRAKETAMKSEVIAKCRQEMAQGNKGLLACQEAIELLEERDRLMVSMEMKSNRLSMLVNNAIFSIKTILPDENVKMLSPGDVKENTIDMEINVPSKSNNGKISLRTSEVGVTFSLADAVKNIPEQKQKENFLCTLDKTKAATFDDNVYPLKLGKCWHVMMTTFPKRNPNNPEKLLTIPENSQVLIKVREMDDGSKEVKMIFGCKEIYLRKRDDRLEVTVDGKTEEFSQHKSYADDDNTFEIYELHDGSINVYSEKHKINAIYDGERIQVEAHRKYRNSIRGLCGNYDLRSDNDFIIPKNCVLTRPEEFTASYILIDEECQGSVLENKRKAEKSTCIAKSYRPSDVISDREAGRAPSKNKWGYH</sequence>
<dbReference type="InterPro" id="IPR001747">
    <property type="entry name" value="Vitellogenin_N"/>
</dbReference>
<dbReference type="FunFam" id="2.30.230.10:FF:000008">
    <property type="entry name" value="Vitellogenin-like Protein"/>
    <property type="match status" value="1"/>
</dbReference>
<dbReference type="PANTHER" id="PTHR23345">
    <property type="entry name" value="VITELLOGENIN-RELATED"/>
    <property type="match status" value="1"/>
</dbReference>
<comment type="caution">
    <text evidence="8">Lacks conserved residue(s) required for the propagation of feature annotation.</text>
</comment>
<feature type="region of interest" description="Disordered" evidence="9">
    <location>
        <begin position="2098"/>
        <end position="2161"/>
    </location>
</feature>
<dbReference type="FunFam" id="1.25.10.20:FF:000003">
    <property type="entry name" value="Vitellogenin C"/>
    <property type="match status" value="2"/>
</dbReference>
<evidence type="ECO:0000256" key="5">
    <source>
        <dbReference type="ARBA" id="ARBA00023157"/>
    </source>
</evidence>
<evidence type="ECO:0000256" key="2">
    <source>
        <dbReference type="ARBA" id="ARBA00022525"/>
    </source>
</evidence>
<dbReference type="OrthoDB" id="160294at2759"/>
<gene>
    <name evidence="14" type="primary">LOC105425395</name>
</gene>
<keyword evidence="5" id="KW-1015">Disulfide bond</keyword>
<comment type="function">
    <text evidence="7">Precursor of the egg-yolk proteins that are sources of nutrients during embryonic development.</text>
</comment>
<organism evidence="13 14">
    <name type="scientific">Pogonomyrmex barbatus</name>
    <name type="common">red harvester ant</name>
    <dbReference type="NCBI Taxonomy" id="144034"/>
    <lineage>
        <taxon>Eukaryota</taxon>
        <taxon>Metazoa</taxon>
        <taxon>Ecdysozoa</taxon>
        <taxon>Arthropoda</taxon>
        <taxon>Hexapoda</taxon>
        <taxon>Insecta</taxon>
        <taxon>Pterygota</taxon>
        <taxon>Neoptera</taxon>
        <taxon>Endopterygota</taxon>
        <taxon>Hymenoptera</taxon>
        <taxon>Apocrita</taxon>
        <taxon>Aculeata</taxon>
        <taxon>Formicoidea</taxon>
        <taxon>Formicidae</taxon>
        <taxon>Myrmicinae</taxon>
        <taxon>Pogonomyrmex</taxon>
    </lineage>
</organism>
<dbReference type="GO" id="GO:0005319">
    <property type="term" value="F:lipid transporter activity"/>
    <property type="evidence" value="ECO:0007669"/>
    <property type="project" value="InterPro"/>
</dbReference>
<feature type="domain" description="Vitellogenin" evidence="11">
    <location>
        <begin position="24"/>
        <end position="781"/>
    </location>
</feature>
<dbReference type="PANTHER" id="PTHR23345:SF15">
    <property type="entry name" value="VITELLOGENIN 1-RELATED"/>
    <property type="match status" value="1"/>
</dbReference>
<keyword evidence="13" id="KW-1185">Reference proteome</keyword>
<dbReference type="InterPro" id="IPR015819">
    <property type="entry name" value="Lipid_transp_b-sht_shell"/>
</dbReference>
<accession>A0A8N1S4F8</accession>
<dbReference type="GeneID" id="105425395"/>
<feature type="region of interest" description="Disordered" evidence="9">
    <location>
        <begin position="351"/>
        <end position="371"/>
    </location>
</feature>
<dbReference type="PROSITE" id="PS51211">
    <property type="entry name" value="VITELLOGENIN"/>
    <property type="match status" value="2"/>
</dbReference>
<dbReference type="InterPro" id="IPR050733">
    <property type="entry name" value="Vitellogenin/Apolipophorin"/>
</dbReference>
<evidence type="ECO:0000313" key="13">
    <source>
        <dbReference type="Proteomes" id="UP000504615"/>
    </source>
</evidence>
<evidence type="ECO:0000256" key="8">
    <source>
        <dbReference type="PROSITE-ProRule" id="PRU00557"/>
    </source>
</evidence>
<feature type="domain" description="Vitellogenin" evidence="11">
    <location>
        <begin position="1792"/>
        <end position="2580"/>
    </location>
</feature>
<dbReference type="RefSeq" id="XP_025073621.1">
    <property type="nucleotide sequence ID" value="XM_025217836.1"/>
</dbReference>
<feature type="compositionally biased region" description="Basic and acidic residues" evidence="9">
    <location>
        <begin position="1624"/>
        <end position="1649"/>
    </location>
</feature>
<keyword evidence="4" id="KW-0758">Storage protein</keyword>
<evidence type="ECO:0000256" key="7">
    <source>
        <dbReference type="ARBA" id="ARBA00056913"/>
    </source>
</evidence>
<name>A0A8N1S4F8_9HYME</name>
<protein>
    <submittedName>
        <fullName evidence="14">Vitellogenin-2-like</fullName>
    </submittedName>
</protein>
<dbReference type="InterPro" id="IPR015816">
    <property type="entry name" value="Vitellinogen_b-sht_N"/>
</dbReference>
<evidence type="ECO:0000256" key="6">
    <source>
        <dbReference type="ARBA" id="ARBA00023180"/>
    </source>
</evidence>
<feature type="compositionally biased region" description="Low complexity" evidence="9">
    <location>
        <begin position="2134"/>
        <end position="2146"/>
    </location>
</feature>
<feature type="compositionally biased region" description="Low complexity" evidence="9">
    <location>
        <begin position="2107"/>
        <end position="2126"/>
    </location>
</feature>
<dbReference type="Gene3D" id="2.30.230.10">
    <property type="entry name" value="Lipovitellin, beta-sheet shell regions, chain A"/>
    <property type="match status" value="2"/>
</dbReference>
<dbReference type="Proteomes" id="UP000504615">
    <property type="component" value="Unplaced"/>
</dbReference>
<dbReference type="SMART" id="SM00216">
    <property type="entry name" value="VWD"/>
    <property type="match status" value="2"/>
</dbReference>
<evidence type="ECO:0000256" key="9">
    <source>
        <dbReference type="SAM" id="MobiDB-lite"/>
    </source>
</evidence>
<evidence type="ECO:0000259" key="12">
    <source>
        <dbReference type="PROSITE" id="PS51233"/>
    </source>
</evidence>